<proteinExistence type="predicted"/>
<protein>
    <recommendedName>
        <fullName evidence="5">Clavata3/ESR (CLE) gene family member</fullName>
    </recommendedName>
</protein>
<dbReference type="AlphaFoldDB" id="A0A396IEH6"/>
<name>A0A396IEH6_MEDTR</name>
<evidence type="ECO:0000313" key="4">
    <source>
        <dbReference type="Proteomes" id="UP000265566"/>
    </source>
</evidence>
<dbReference type="GO" id="GO:0048731">
    <property type="term" value="P:system development"/>
    <property type="evidence" value="ECO:0007669"/>
    <property type="project" value="InterPro"/>
</dbReference>
<evidence type="ECO:0000313" key="3">
    <source>
        <dbReference type="EMBL" id="RHN62115.1"/>
    </source>
</evidence>
<evidence type="ECO:0008006" key="5">
    <source>
        <dbReference type="Google" id="ProtNLM"/>
    </source>
</evidence>
<dbReference type="EMBL" id="PSQE01000004">
    <property type="protein sequence ID" value="RHN62115.1"/>
    <property type="molecule type" value="Genomic_DNA"/>
</dbReference>
<dbReference type="PANTHER" id="PTHR34545:SF7">
    <property type="entry name" value="CLAVATA3_ESR (CLE)-RELATED PROTEIN 16"/>
    <property type="match status" value="1"/>
</dbReference>
<accession>A0A396IEH6</accession>
<feature type="transmembrane region" description="Helical" evidence="2">
    <location>
        <begin position="29"/>
        <end position="53"/>
    </location>
</feature>
<feature type="region of interest" description="Disordered" evidence="1">
    <location>
        <begin position="83"/>
        <end position="126"/>
    </location>
</feature>
<gene>
    <name evidence="3" type="ORF">MtrunA17_Chr4g0043881</name>
</gene>
<keyword evidence="2" id="KW-0812">Transmembrane</keyword>
<organism evidence="3 4">
    <name type="scientific">Medicago truncatula</name>
    <name type="common">Barrel medic</name>
    <name type="synonym">Medicago tribuloides</name>
    <dbReference type="NCBI Taxonomy" id="3880"/>
    <lineage>
        <taxon>Eukaryota</taxon>
        <taxon>Viridiplantae</taxon>
        <taxon>Streptophyta</taxon>
        <taxon>Embryophyta</taxon>
        <taxon>Tracheophyta</taxon>
        <taxon>Spermatophyta</taxon>
        <taxon>Magnoliopsida</taxon>
        <taxon>eudicotyledons</taxon>
        <taxon>Gunneridae</taxon>
        <taxon>Pentapetalae</taxon>
        <taxon>rosids</taxon>
        <taxon>fabids</taxon>
        <taxon>Fabales</taxon>
        <taxon>Fabaceae</taxon>
        <taxon>Papilionoideae</taxon>
        <taxon>50 kb inversion clade</taxon>
        <taxon>NPAAA clade</taxon>
        <taxon>Hologalegina</taxon>
        <taxon>IRL clade</taxon>
        <taxon>Trifolieae</taxon>
        <taxon>Medicago</taxon>
    </lineage>
</organism>
<comment type="caution">
    <text evidence="3">The sequence shown here is derived from an EMBL/GenBank/DDBJ whole genome shotgun (WGS) entry which is preliminary data.</text>
</comment>
<dbReference type="InterPro" id="IPR033249">
    <property type="entry name" value="CLE_plant"/>
</dbReference>
<reference evidence="4" key="1">
    <citation type="journal article" date="2018" name="Nat. Plants">
        <title>Whole-genome landscape of Medicago truncatula symbiotic genes.</title>
        <authorList>
            <person name="Pecrix Y."/>
            <person name="Staton S.E."/>
            <person name="Sallet E."/>
            <person name="Lelandais-Briere C."/>
            <person name="Moreau S."/>
            <person name="Carrere S."/>
            <person name="Blein T."/>
            <person name="Jardinaud M.F."/>
            <person name="Latrasse D."/>
            <person name="Zouine M."/>
            <person name="Zahm M."/>
            <person name="Kreplak J."/>
            <person name="Mayjonade B."/>
            <person name="Satge C."/>
            <person name="Perez M."/>
            <person name="Cauet S."/>
            <person name="Marande W."/>
            <person name="Chantry-Darmon C."/>
            <person name="Lopez-Roques C."/>
            <person name="Bouchez O."/>
            <person name="Berard A."/>
            <person name="Debelle F."/>
            <person name="Munos S."/>
            <person name="Bendahmane A."/>
            <person name="Berges H."/>
            <person name="Niebel A."/>
            <person name="Buitink J."/>
            <person name="Frugier F."/>
            <person name="Benhamed M."/>
            <person name="Crespi M."/>
            <person name="Gouzy J."/>
            <person name="Gamas P."/>
        </authorList>
    </citation>
    <scope>NUCLEOTIDE SEQUENCE [LARGE SCALE GENOMIC DNA]</scope>
    <source>
        <strain evidence="4">cv. Jemalong A17</strain>
    </source>
</reference>
<keyword evidence="2" id="KW-0472">Membrane</keyword>
<dbReference type="Gramene" id="rna24649">
    <property type="protein sequence ID" value="RHN62115.1"/>
    <property type="gene ID" value="gene24649"/>
</dbReference>
<dbReference type="Proteomes" id="UP000265566">
    <property type="component" value="Chromosome 4"/>
</dbReference>
<dbReference type="PANTHER" id="PTHR34545">
    <property type="entry name" value="CLAVATA3/ESR (CLE)-RELATED PROTEIN 22"/>
    <property type="match status" value="1"/>
</dbReference>
<evidence type="ECO:0000256" key="1">
    <source>
        <dbReference type="SAM" id="MobiDB-lite"/>
    </source>
</evidence>
<sequence>MCVTKSLQQKSAMIGLRERERTRERRVSLARAGILLLWVMLVFALIVTLFFSINNETKNNNNNNHSNIRLLRQRTFNKALLSHAPSKQRTRTTHHHDQARTTTNVGDPLYGDDKRLIHTGPNPLHN</sequence>
<keyword evidence="2" id="KW-1133">Transmembrane helix</keyword>
<evidence type="ECO:0000256" key="2">
    <source>
        <dbReference type="SAM" id="Phobius"/>
    </source>
</evidence>